<dbReference type="InterPro" id="IPR002035">
    <property type="entry name" value="VWF_A"/>
</dbReference>
<evidence type="ECO:0000313" key="3">
    <source>
        <dbReference type="RefSeq" id="XP_029655068.1"/>
    </source>
</evidence>
<dbReference type="Pfam" id="PF13768">
    <property type="entry name" value="VWA_3"/>
    <property type="match status" value="1"/>
</dbReference>
<dbReference type="PROSITE" id="PS50234">
    <property type="entry name" value="VWFA"/>
    <property type="match status" value="1"/>
</dbReference>
<protein>
    <submittedName>
        <fullName evidence="3">von Willebrand factor A domain-containing protein 3B-like</fullName>
    </submittedName>
</protein>
<dbReference type="Gene3D" id="3.40.50.410">
    <property type="entry name" value="von Willebrand factor, type A domain"/>
    <property type="match status" value="1"/>
</dbReference>
<dbReference type="AlphaFoldDB" id="A0A6P7TTK1"/>
<accession>A0A6P7TTK1</accession>
<dbReference type="InterPro" id="IPR036465">
    <property type="entry name" value="vWFA_dom_sf"/>
</dbReference>
<dbReference type="Proteomes" id="UP000515154">
    <property type="component" value="Unplaced"/>
</dbReference>
<dbReference type="KEGG" id="osn:115228677"/>
<dbReference type="RefSeq" id="XP_029655068.1">
    <property type="nucleotide sequence ID" value="XM_029799208.1"/>
</dbReference>
<evidence type="ECO:0000259" key="1">
    <source>
        <dbReference type="PROSITE" id="PS50234"/>
    </source>
</evidence>
<organism evidence="2 3">
    <name type="scientific">Octopus sinensis</name>
    <name type="common">East Asian common octopus</name>
    <dbReference type="NCBI Taxonomy" id="2607531"/>
    <lineage>
        <taxon>Eukaryota</taxon>
        <taxon>Metazoa</taxon>
        <taxon>Spiralia</taxon>
        <taxon>Lophotrochozoa</taxon>
        <taxon>Mollusca</taxon>
        <taxon>Cephalopoda</taxon>
        <taxon>Coleoidea</taxon>
        <taxon>Octopodiformes</taxon>
        <taxon>Octopoda</taxon>
        <taxon>Incirrata</taxon>
        <taxon>Octopodidae</taxon>
        <taxon>Octopus</taxon>
    </lineage>
</organism>
<evidence type="ECO:0000313" key="2">
    <source>
        <dbReference type="Proteomes" id="UP000515154"/>
    </source>
</evidence>
<dbReference type="PANTHER" id="PTHR46785">
    <property type="entry name" value="VON WILLEBRAND FACTOR A DOMAIN-CONTAINING PROTEIN 3B"/>
    <property type="match status" value="1"/>
</dbReference>
<reference evidence="3" key="1">
    <citation type="submission" date="2025-08" db="UniProtKB">
        <authorList>
            <consortium name="RefSeq"/>
        </authorList>
    </citation>
    <scope>IDENTIFICATION</scope>
</reference>
<keyword evidence="2" id="KW-1185">Reference proteome</keyword>
<dbReference type="SUPFAM" id="SSF53300">
    <property type="entry name" value="vWA-like"/>
    <property type="match status" value="1"/>
</dbReference>
<proteinExistence type="predicted"/>
<name>A0A6P7TTK1_9MOLL</name>
<feature type="domain" description="VWFA" evidence="1">
    <location>
        <begin position="46"/>
        <end position="209"/>
    </location>
</feature>
<sequence>MHVHVTNDIYRDYQSRLNVVMDRIINRLNWLKETSYYYFGRIIESRIFILVDISLSMKEYMKNVYKLLFRVLNEQILNSGKSFNIIAFNTEYHIWRNNFTFPTPGEIKLSLNWLKSIEIGGSTNIIPPLTNAIYNNATETVFLLSDGRSNESVDEILSSLSGRHNLRINTISFNMDNSPPNRLLYELSFKTSGVCATFVLQNHSRTLRV</sequence>
<dbReference type="PANTHER" id="PTHR46785:SF1">
    <property type="entry name" value="VON WILLEBRAND FACTOR A DOMAIN-CONTAINING PROTEIN 3B"/>
    <property type="match status" value="1"/>
</dbReference>
<gene>
    <name evidence="3" type="primary">LOC115228677</name>
</gene>